<reference evidence="1 2" key="1">
    <citation type="journal article" date="2017" name="Curr. Biol.">
        <title>Genome architecture and evolution of a unichromosomal asexual nematode.</title>
        <authorList>
            <person name="Fradin H."/>
            <person name="Zegar C."/>
            <person name="Gutwein M."/>
            <person name="Lucas J."/>
            <person name="Kovtun M."/>
            <person name="Corcoran D."/>
            <person name="Baugh L.R."/>
            <person name="Kiontke K."/>
            <person name="Gunsalus K."/>
            <person name="Fitch D.H."/>
            <person name="Piano F."/>
        </authorList>
    </citation>
    <scope>NUCLEOTIDE SEQUENCE [LARGE SCALE GENOMIC DNA]</scope>
    <source>
        <strain evidence="1">PF1309</strain>
    </source>
</reference>
<comment type="caution">
    <text evidence="1">The sequence shown here is derived from an EMBL/GenBank/DDBJ whole genome shotgun (WGS) entry which is preliminary data.</text>
</comment>
<name>A0A2A2KKW8_9BILA</name>
<keyword evidence="2" id="KW-1185">Reference proteome</keyword>
<evidence type="ECO:0000313" key="2">
    <source>
        <dbReference type="Proteomes" id="UP000218231"/>
    </source>
</evidence>
<protein>
    <submittedName>
        <fullName evidence="1">Uncharacterized protein</fullName>
    </submittedName>
</protein>
<sequence length="195" mass="21167">MSRRAQAETGASTTTACCFVIWNGLVRRKHPLNDRAIQPTAFKTSVLLIDANRPETAGLTEREARLVEGENAGEDFPEAACLSLTEQCLEQRLADATSADVTAQIDREVGDAGVARTRAVAAQVCPRHYRTVDLDDQHRMARHVGHPGLHIHGAAWLGLERRAAVFDPLVVDLGNGLDIAELSKANVHLASFRGN</sequence>
<gene>
    <name evidence="1" type="ORF">WR25_00309</name>
</gene>
<dbReference type="AlphaFoldDB" id="A0A2A2KKW8"/>
<proteinExistence type="predicted"/>
<organism evidence="1 2">
    <name type="scientific">Diploscapter pachys</name>
    <dbReference type="NCBI Taxonomy" id="2018661"/>
    <lineage>
        <taxon>Eukaryota</taxon>
        <taxon>Metazoa</taxon>
        <taxon>Ecdysozoa</taxon>
        <taxon>Nematoda</taxon>
        <taxon>Chromadorea</taxon>
        <taxon>Rhabditida</taxon>
        <taxon>Rhabditina</taxon>
        <taxon>Rhabditomorpha</taxon>
        <taxon>Rhabditoidea</taxon>
        <taxon>Rhabditidae</taxon>
        <taxon>Diploscapter</taxon>
    </lineage>
</organism>
<dbReference type="Proteomes" id="UP000218231">
    <property type="component" value="Unassembled WGS sequence"/>
</dbReference>
<accession>A0A2A2KKW8</accession>
<evidence type="ECO:0000313" key="1">
    <source>
        <dbReference type="EMBL" id="PAV74518.1"/>
    </source>
</evidence>
<dbReference type="EMBL" id="LIAE01008323">
    <property type="protein sequence ID" value="PAV74518.1"/>
    <property type="molecule type" value="Genomic_DNA"/>
</dbReference>